<comment type="caution">
    <text evidence="1">The sequence shown here is derived from an EMBL/GenBank/DDBJ whole genome shotgun (WGS) entry which is preliminary data.</text>
</comment>
<feature type="non-terminal residue" evidence="1">
    <location>
        <position position="208"/>
    </location>
</feature>
<dbReference type="EMBL" id="BARS01047533">
    <property type="protein sequence ID" value="GAG28428.1"/>
    <property type="molecule type" value="Genomic_DNA"/>
</dbReference>
<organism evidence="1">
    <name type="scientific">marine sediment metagenome</name>
    <dbReference type="NCBI Taxonomy" id="412755"/>
    <lineage>
        <taxon>unclassified sequences</taxon>
        <taxon>metagenomes</taxon>
        <taxon>ecological metagenomes</taxon>
    </lineage>
</organism>
<proteinExistence type="predicted"/>
<reference evidence="1" key="1">
    <citation type="journal article" date="2014" name="Front. Microbiol.">
        <title>High frequency of phylogenetically diverse reductive dehalogenase-homologous genes in deep subseafloor sedimentary metagenomes.</title>
        <authorList>
            <person name="Kawai M."/>
            <person name="Futagami T."/>
            <person name="Toyoda A."/>
            <person name="Takaki Y."/>
            <person name="Nishi S."/>
            <person name="Hori S."/>
            <person name="Arai W."/>
            <person name="Tsubouchi T."/>
            <person name="Morono Y."/>
            <person name="Uchiyama I."/>
            <person name="Ito T."/>
            <person name="Fujiyama A."/>
            <person name="Inagaki F."/>
            <person name="Takami H."/>
        </authorList>
    </citation>
    <scope>NUCLEOTIDE SEQUENCE</scope>
    <source>
        <strain evidence="1">Expedition CK06-06</strain>
    </source>
</reference>
<dbReference type="SUPFAM" id="SSF53613">
    <property type="entry name" value="Ribokinase-like"/>
    <property type="match status" value="1"/>
</dbReference>
<dbReference type="InterPro" id="IPR029056">
    <property type="entry name" value="Ribokinase-like"/>
</dbReference>
<protein>
    <recommendedName>
        <fullName evidence="2">Carbohydrate kinase PfkB domain-containing protein</fullName>
    </recommendedName>
</protein>
<gene>
    <name evidence="1" type="ORF">S01H1_71387</name>
</gene>
<evidence type="ECO:0008006" key="2">
    <source>
        <dbReference type="Google" id="ProtNLM"/>
    </source>
</evidence>
<name>X0WVE7_9ZZZZ</name>
<evidence type="ECO:0000313" key="1">
    <source>
        <dbReference type="EMBL" id="GAG28428.1"/>
    </source>
</evidence>
<sequence length="208" mass="24139">MVYKAFCVNEEKIGEVFYVGFIFQSNMKIAVLGPVCRDEVIIGDKKHTNMGGIPYYVGKALQALDIPCTLFITHAEEDKEWVREQLAGLDIVHIFSEKTLCLKMKYSDDNPDQREHTVEYNSNKITPDKVVHLLEEFDYIIMGPLFYGDIDDEIFKLLEHKKIILGNFGMFTYAEENKMVRRNPEKAIAVLPHVQYLFLDENEMKFLS</sequence>
<dbReference type="AlphaFoldDB" id="X0WVE7"/>
<dbReference type="Gene3D" id="3.40.1190.20">
    <property type="match status" value="1"/>
</dbReference>
<accession>X0WVE7</accession>